<protein>
    <submittedName>
        <fullName evidence="1">Uncharacterized protein</fullName>
    </submittedName>
</protein>
<sequence length="61" mass="7009">MMELMVKEHNASFIIFMHFPNNHESVINVQKLGDFAILQFQKNPACNLNGMSLRQQQSSSN</sequence>
<accession>A0ABQ9ZAA6</accession>
<gene>
    <name evidence="1" type="ORF">OUZ56_018977</name>
</gene>
<keyword evidence="2" id="KW-1185">Reference proteome</keyword>
<proteinExistence type="predicted"/>
<evidence type="ECO:0000313" key="1">
    <source>
        <dbReference type="EMBL" id="KAK4009832.1"/>
    </source>
</evidence>
<comment type="caution">
    <text evidence="1">The sequence shown here is derived from an EMBL/GenBank/DDBJ whole genome shotgun (WGS) entry which is preliminary data.</text>
</comment>
<name>A0ABQ9ZAA6_9CRUS</name>
<evidence type="ECO:0000313" key="2">
    <source>
        <dbReference type="Proteomes" id="UP001234178"/>
    </source>
</evidence>
<dbReference type="Proteomes" id="UP001234178">
    <property type="component" value="Unassembled WGS sequence"/>
</dbReference>
<organism evidence="1 2">
    <name type="scientific">Daphnia magna</name>
    <dbReference type="NCBI Taxonomy" id="35525"/>
    <lineage>
        <taxon>Eukaryota</taxon>
        <taxon>Metazoa</taxon>
        <taxon>Ecdysozoa</taxon>
        <taxon>Arthropoda</taxon>
        <taxon>Crustacea</taxon>
        <taxon>Branchiopoda</taxon>
        <taxon>Diplostraca</taxon>
        <taxon>Cladocera</taxon>
        <taxon>Anomopoda</taxon>
        <taxon>Daphniidae</taxon>
        <taxon>Daphnia</taxon>
    </lineage>
</organism>
<reference evidence="1 2" key="1">
    <citation type="journal article" date="2023" name="Nucleic Acids Res.">
        <title>The hologenome of Daphnia magna reveals possible DNA methylation and microbiome-mediated evolution of the host genome.</title>
        <authorList>
            <person name="Chaturvedi A."/>
            <person name="Li X."/>
            <person name="Dhandapani V."/>
            <person name="Marshall H."/>
            <person name="Kissane S."/>
            <person name="Cuenca-Cambronero M."/>
            <person name="Asole G."/>
            <person name="Calvet F."/>
            <person name="Ruiz-Romero M."/>
            <person name="Marangio P."/>
            <person name="Guigo R."/>
            <person name="Rago D."/>
            <person name="Mirbahai L."/>
            <person name="Eastwood N."/>
            <person name="Colbourne J.K."/>
            <person name="Zhou J."/>
            <person name="Mallon E."/>
            <person name="Orsini L."/>
        </authorList>
    </citation>
    <scope>NUCLEOTIDE SEQUENCE [LARGE SCALE GENOMIC DNA]</scope>
    <source>
        <strain evidence="1">LRV0_1</strain>
    </source>
</reference>
<dbReference type="EMBL" id="JAOYFB010000003">
    <property type="protein sequence ID" value="KAK4009832.1"/>
    <property type="molecule type" value="Genomic_DNA"/>
</dbReference>